<dbReference type="Pfam" id="PF05173">
    <property type="entry name" value="DapB_C"/>
    <property type="match status" value="1"/>
</dbReference>
<accession>A0A2S7SVD0</accession>
<name>A0A2S7SVD0_9BACT</name>
<evidence type="ECO:0000256" key="10">
    <source>
        <dbReference type="ARBA" id="ARBA00049080"/>
    </source>
</evidence>
<dbReference type="GO" id="GO:0019877">
    <property type="term" value="P:diaminopimelate biosynthetic process"/>
    <property type="evidence" value="ECO:0007669"/>
    <property type="project" value="UniProtKB-KW"/>
</dbReference>
<keyword evidence="16" id="KW-1185">Reference proteome</keyword>
<evidence type="ECO:0000256" key="12">
    <source>
        <dbReference type="NCBIfam" id="TIGR00036"/>
    </source>
</evidence>
<evidence type="ECO:0000256" key="2">
    <source>
        <dbReference type="ARBA" id="ARBA00022605"/>
    </source>
</evidence>
<dbReference type="InterPro" id="IPR023940">
    <property type="entry name" value="DHDPR_bac"/>
</dbReference>
<dbReference type="GO" id="GO:0008839">
    <property type="term" value="F:4-hydroxy-tetrahydrodipicolinate reductase"/>
    <property type="evidence" value="ECO:0007669"/>
    <property type="project" value="UniProtKB-UniRule"/>
</dbReference>
<evidence type="ECO:0000256" key="9">
    <source>
        <dbReference type="ARBA" id="ARBA00038983"/>
    </source>
</evidence>
<evidence type="ECO:0000256" key="1">
    <source>
        <dbReference type="ARBA" id="ARBA00006642"/>
    </source>
</evidence>
<evidence type="ECO:0000259" key="13">
    <source>
        <dbReference type="Pfam" id="PF01113"/>
    </source>
</evidence>
<dbReference type="GO" id="GO:0009089">
    <property type="term" value="P:lysine biosynthetic process via diaminopimelate"/>
    <property type="evidence" value="ECO:0007669"/>
    <property type="project" value="UniProtKB-UniRule"/>
</dbReference>
<evidence type="ECO:0000313" key="15">
    <source>
        <dbReference type="EMBL" id="PQJ10853.1"/>
    </source>
</evidence>
<dbReference type="PANTHER" id="PTHR20836">
    <property type="entry name" value="DIHYDRODIPICOLINATE REDUCTASE"/>
    <property type="match status" value="1"/>
</dbReference>
<dbReference type="AlphaFoldDB" id="A0A2S7SVD0"/>
<dbReference type="PIRSF" id="PIRSF000161">
    <property type="entry name" value="DHPR"/>
    <property type="match status" value="1"/>
</dbReference>
<organism evidence="15 16">
    <name type="scientific">Flavipsychrobacter stenotrophus</name>
    <dbReference type="NCBI Taxonomy" id="2077091"/>
    <lineage>
        <taxon>Bacteria</taxon>
        <taxon>Pseudomonadati</taxon>
        <taxon>Bacteroidota</taxon>
        <taxon>Chitinophagia</taxon>
        <taxon>Chitinophagales</taxon>
        <taxon>Chitinophagaceae</taxon>
        <taxon>Flavipsychrobacter</taxon>
    </lineage>
</organism>
<keyword evidence="7" id="KW-0457">Lysine biosynthesis</keyword>
<feature type="domain" description="Dihydrodipicolinate reductase C-terminal" evidence="14">
    <location>
        <begin position="106"/>
        <end position="236"/>
    </location>
</feature>
<dbReference type="InterPro" id="IPR000846">
    <property type="entry name" value="DapB_N"/>
</dbReference>
<dbReference type="RefSeq" id="WP_105039580.1">
    <property type="nucleotide sequence ID" value="NZ_PPSL01000003.1"/>
</dbReference>
<evidence type="ECO:0000256" key="5">
    <source>
        <dbReference type="ARBA" id="ARBA00023002"/>
    </source>
</evidence>
<comment type="pathway">
    <text evidence="8">Amino-acid biosynthesis; L-lysine biosynthesis via DAP pathway; (S)-tetrahydrodipicolinate from L-aspartate: step 4/4.</text>
</comment>
<dbReference type="EMBL" id="PPSL01000003">
    <property type="protein sequence ID" value="PQJ10853.1"/>
    <property type="molecule type" value="Genomic_DNA"/>
</dbReference>
<keyword evidence="5" id="KW-0560">Oxidoreductase</keyword>
<dbReference type="PANTHER" id="PTHR20836:SF0">
    <property type="entry name" value="4-HYDROXY-TETRAHYDRODIPICOLINATE REDUCTASE 1, CHLOROPLASTIC-RELATED"/>
    <property type="match status" value="1"/>
</dbReference>
<gene>
    <name evidence="15" type="primary">dapB</name>
    <name evidence="15" type="ORF">CJD36_012850</name>
</gene>
<comment type="caution">
    <text evidence="15">The sequence shown here is derived from an EMBL/GenBank/DDBJ whole genome shotgun (WGS) entry which is preliminary data.</text>
</comment>
<evidence type="ECO:0000256" key="7">
    <source>
        <dbReference type="ARBA" id="ARBA00023154"/>
    </source>
</evidence>
<dbReference type="SUPFAM" id="SSF51735">
    <property type="entry name" value="NAD(P)-binding Rossmann-fold domains"/>
    <property type="match status" value="1"/>
</dbReference>
<reference evidence="15 16" key="1">
    <citation type="submission" date="2018-01" db="EMBL/GenBank/DDBJ databases">
        <title>A novel member of the phylum Bacteroidetes isolated from glacier ice.</title>
        <authorList>
            <person name="Liu Q."/>
            <person name="Xin Y.-H."/>
        </authorList>
    </citation>
    <scope>NUCLEOTIDE SEQUENCE [LARGE SCALE GENOMIC DNA]</scope>
    <source>
        <strain evidence="15 16">RB1R16</strain>
    </source>
</reference>
<comment type="similarity">
    <text evidence="1">Belongs to the DapB family.</text>
</comment>
<keyword evidence="2" id="KW-0028">Amino-acid biosynthesis</keyword>
<comment type="catalytic activity">
    <reaction evidence="11">
        <text>(S)-2,3,4,5-tetrahydrodipicolinate + NAD(+) + H2O = (2S,4S)-4-hydroxy-2,3,4,5-tetrahydrodipicolinate + NADH + H(+)</text>
        <dbReference type="Rhea" id="RHEA:35323"/>
        <dbReference type="ChEBI" id="CHEBI:15377"/>
        <dbReference type="ChEBI" id="CHEBI:15378"/>
        <dbReference type="ChEBI" id="CHEBI:16845"/>
        <dbReference type="ChEBI" id="CHEBI:57540"/>
        <dbReference type="ChEBI" id="CHEBI:57945"/>
        <dbReference type="ChEBI" id="CHEBI:67139"/>
        <dbReference type="EC" id="1.17.1.8"/>
    </reaction>
</comment>
<keyword evidence="4" id="KW-0220">Diaminopimelate biosynthesis</keyword>
<keyword evidence="6" id="KW-0520">NAD</keyword>
<dbReference type="NCBIfam" id="TIGR00036">
    <property type="entry name" value="dapB"/>
    <property type="match status" value="1"/>
</dbReference>
<evidence type="ECO:0000313" key="16">
    <source>
        <dbReference type="Proteomes" id="UP000239872"/>
    </source>
</evidence>
<evidence type="ECO:0000259" key="14">
    <source>
        <dbReference type="Pfam" id="PF05173"/>
    </source>
</evidence>
<dbReference type="Proteomes" id="UP000239872">
    <property type="component" value="Unassembled WGS sequence"/>
</dbReference>
<evidence type="ECO:0000256" key="8">
    <source>
        <dbReference type="ARBA" id="ARBA00037922"/>
    </source>
</evidence>
<dbReference type="InterPro" id="IPR022663">
    <property type="entry name" value="DapB_C"/>
</dbReference>
<evidence type="ECO:0000256" key="6">
    <source>
        <dbReference type="ARBA" id="ARBA00023027"/>
    </source>
</evidence>
<keyword evidence="3" id="KW-0521">NADP</keyword>
<protein>
    <recommendedName>
        <fullName evidence="9 12">4-hydroxy-tetrahydrodipicolinate reductase</fullName>
        <ecNumber evidence="9 12">1.17.1.8</ecNumber>
    </recommendedName>
</protein>
<dbReference type="InterPro" id="IPR036291">
    <property type="entry name" value="NAD(P)-bd_dom_sf"/>
</dbReference>
<comment type="catalytic activity">
    <reaction evidence="10">
        <text>(S)-2,3,4,5-tetrahydrodipicolinate + NADP(+) + H2O = (2S,4S)-4-hydroxy-2,3,4,5-tetrahydrodipicolinate + NADPH + H(+)</text>
        <dbReference type="Rhea" id="RHEA:35331"/>
        <dbReference type="ChEBI" id="CHEBI:15377"/>
        <dbReference type="ChEBI" id="CHEBI:15378"/>
        <dbReference type="ChEBI" id="CHEBI:16845"/>
        <dbReference type="ChEBI" id="CHEBI:57783"/>
        <dbReference type="ChEBI" id="CHEBI:58349"/>
        <dbReference type="ChEBI" id="CHEBI:67139"/>
        <dbReference type="EC" id="1.17.1.8"/>
    </reaction>
</comment>
<dbReference type="Gene3D" id="3.40.50.720">
    <property type="entry name" value="NAD(P)-binding Rossmann-like Domain"/>
    <property type="match status" value="1"/>
</dbReference>
<feature type="domain" description="Dihydrodipicolinate reductase N-terminal" evidence="13">
    <location>
        <begin position="1"/>
        <end position="103"/>
    </location>
</feature>
<evidence type="ECO:0000256" key="4">
    <source>
        <dbReference type="ARBA" id="ARBA00022915"/>
    </source>
</evidence>
<evidence type="ECO:0000256" key="11">
    <source>
        <dbReference type="ARBA" id="ARBA00049396"/>
    </source>
</evidence>
<dbReference type="EC" id="1.17.1.8" evidence="9 12"/>
<dbReference type="SUPFAM" id="SSF55347">
    <property type="entry name" value="Glyceraldehyde-3-phosphate dehydrogenase-like, C-terminal domain"/>
    <property type="match status" value="1"/>
</dbReference>
<proteinExistence type="inferred from homology"/>
<evidence type="ECO:0000256" key="3">
    <source>
        <dbReference type="ARBA" id="ARBA00022857"/>
    </source>
</evidence>
<dbReference type="OrthoDB" id="9790352at2"/>
<dbReference type="Pfam" id="PF01113">
    <property type="entry name" value="DapB_N"/>
    <property type="match status" value="1"/>
</dbReference>
<dbReference type="Gene3D" id="3.30.360.10">
    <property type="entry name" value="Dihydrodipicolinate Reductase, domain 2"/>
    <property type="match status" value="1"/>
</dbReference>
<sequence length="242" mass="26207">MNIALIGYGKMGQAIEEIAIKRGHNIALCIRSGNRHELDATHMQGVDVAIEFTGPETAKDNVMDCMALGVPVICGSTGWNEEVPEAAAMANDRGVGFLQASNFSIGVNIFFEVNKQLAALMNKHPEYDVSVEETHHTQKKDAPSGTAITIAEQILERSATKKTWALNFVNNENILPIVAHRIENVPGTHRVKYASAIDDIELVHTAHSREGFALGAVLAAEFLAGKKGVFTMRDVLFNGSIA</sequence>
<dbReference type="GO" id="GO:0005829">
    <property type="term" value="C:cytosol"/>
    <property type="evidence" value="ECO:0007669"/>
    <property type="project" value="TreeGrafter"/>
</dbReference>